<evidence type="ECO:0000259" key="3">
    <source>
        <dbReference type="SMART" id="SM00822"/>
    </source>
</evidence>
<accession>A0ABV1W868</accession>
<dbReference type="EMBL" id="JBEPCU010000540">
    <property type="protein sequence ID" value="MER6980381.1"/>
    <property type="molecule type" value="Genomic_DNA"/>
</dbReference>
<dbReference type="PRINTS" id="PR00080">
    <property type="entry name" value="SDRFAMILY"/>
</dbReference>
<dbReference type="CDD" id="cd05233">
    <property type="entry name" value="SDR_c"/>
    <property type="match status" value="1"/>
</dbReference>
<organism evidence="4 5">
    <name type="scientific">Streptomyces carpinensis</name>
    <dbReference type="NCBI Taxonomy" id="66369"/>
    <lineage>
        <taxon>Bacteria</taxon>
        <taxon>Bacillati</taxon>
        <taxon>Actinomycetota</taxon>
        <taxon>Actinomycetes</taxon>
        <taxon>Kitasatosporales</taxon>
        <taxon>Streptomycetaceae</taxon>
        <taxon>Streptomyces</taxon>
    </lineage>
</organism>
<dbReference type="EC" id="1.-.-.-" evidence="4"/>
<evidence type="ECO:0000313" key="5">
    <source>
        <dbReference type="Proteomes" id="UP001458415"/>
    </source>
</evidence>
<dbReference type="PANTHER" id="PTHR43639:SF1">
    <property type="entry name" value="SHORT-CHAIN DEHYDROGENASE_REDUCTASE FAMILY PROTEIN"/>
    <property type="match status" value="1"/>
</dbReference>
<dbReference type="SUPFAM" id="SSF51735">
    <property type="entry name" value="NAD(P)-binding Rossmann-fold domains"/>
    <property type="match status" value="1"/>
</dbReference>
<name>A0ABV1W868_9ACTN</name>
<dbReference type="PANTHER" id="PTHR43639">
    <property type="entry name" value="OXIDOREDUCTASE, SHORT-CHAIN DEHYDROGENASE/REDUCTASE FAMILY (AFU_ORTHOLOGUE AFUA_5G02870)"/>
    <property type="match status" value="1"/>
</dbReference>
<dbReference type="Proteomes" id="UP001458415">
    <property type="component" value="Unassembled WGS sequence"/>
</dbReference>
<dbReference type="Gene3D" id="3.40.50.720">
    <property type="entry name" value="NAD(P)-binding Rossmann-like Domain"/>
    <property type="match status" value="1"/>
</dbReference>
<keyword evidence="5" id="KW-1185">Reference proteome</keyword>
<dbReference type="Pfam" id="PF13561">
    <property type="entry name" value="adh_short_C2"/>
    <property type="match status" value="1"/>
</dbReference>
<dbReference type="InterPro" id="IPR057326">
    <property type="entry name" value="KR_dom"/>
</dbReference>
<dbReference type="RefSeq" id="WP_086724267.1">
    <property type="nucleotide sequence ID" value="NZ_MUBM01000059.1"/>
</dbReference>
<protein>
    <submittedName>
        <fullName evidence="4">SDR family oxidoreductase</fullName>
        <ecNumber evidence="4">1.-.-.-</ecNumber>
    </submittedName>
</protein>
<dbReference type="PRINTS" id="PR00081">
    <property type="entry name" value="GDHRDH"/>
</dbReference>
<feature type="domain" description="Ketoreductase" evidence="3">
    <location>
        <begin position="3"/>
        <end position="183"/>
    </location>
</feature>
<comment type="caution">
    <text evidence="4">The sequence shown here is derived from an EMBL/GenBank/DDBJ whole genome shotgun (WGS) entry which is preliminary data.</text>
</comment>
<evidence type="ECO:0000313" key="4">
    <source>
        <dbReference type="EMBL" id="MER6980381.1"/>
    </source>
</evidence>
<comment type="similarity">
    <text evidence="1">Belongs to the short-chain dehydrogenases/reductases (SDR) family.</text>
</comment>
<evidence type="ECO:0000256" key="1">
    <source>
        <dbReference type="ARBA" id="ARBA00006484"/>
    </source>
</evidence>
<dbReference type="InterPro" id="IPR036291">
    <property type="entry name" value="NAD(P)-bd_dom_sf"/>
</dbReference>
<gene>
    <name evidence="4" type="ORF">ABT317_26270</name>
</gene>
<reference evidence="4 5" key="1">
    <citation type="submission" date="2024-06" db="EMBL/GenBank/DDBJ databases">
        <title>The Natural Products Discovery Center: Release of the First 8490 Sequenced Strains for Exploring Actinobacteria Biosynthetic Diversity.</title>
        <authorList>
            <person name="Kalkreuter E."/>
            <person name="Kautsar S.A."/>
            <person name="Yang D."/>
            <person name="Bader C.D."/>
            <person name="Teijaro C.N."/>
            <person name="Fluegel L."/>
            <person name="Davis C.M."/>
            <person name="Simpson J.R."/>
            <person name="Lauterbach L."/>
            <person name="Steele A.D."/>
            <person name="Gui C."/>
            <person name="Meng S."/>
            <person name="Li G."/>
            <person name="Viehrig K."/>
            <person name="Ye F."/>
            <person name="Su P."/>
            <person name="Kiefer A.F."/>
            <person name="Nichols A."/>
            <person name="Cepeda A.J."/>
            <person name="Yan W."/>
            <person name="Fan B."/>
            <person name="Jiang Y."/>
            <person name="Adhikari A."/>
            <person name="Zheng C.-J."/>
            <person name="Schuster L."/>
            <person name="Cowan T.M."/>
            <person name="Smanski M.J."/>
            <person name="Chevrette M.G."/>
            <person name="De Carvalho L.P.S."/>
            <person name="Shen B."/>
        </authorList>
    </citation>
    <scope>NUCLEOTIDE SEQUENCE [LARGE SCALE GENOMIC DNA]</scope>
    <source>
        <strain evidence="4 5">NPDC000634</strain>
    </source>
</reference>
<keyword evidence="2 4" id="KW-0560">Oxidoreductase</keyword>
<dbReference type="InterPro" id="IPR002347">
    <property type="entry name" value="SDR_fam"/>
</dbReference>
<proteinExistence type="inferred from homology"/>
<dbReference type="SMART" id="SM00822">
    <property type="entry name" value="PKS_KR"/>
    <property type="match status" value="1"/>
</dbReference>
<sequence length="270" mass="27568">MSGHVLITGAASGIGAAIAADLSARGWQVSATDLRADLLERLRADLHARSGAAPRVRAGDLADPDFAEEVVADAWSARPLDALVNAAGIYPARPLLEMTADAWDRVMAVNVRAPMLTTVALARHATAEDRTAAVVNITSGAALRARPGAAHYCTSKAALTMSTKACALELGTHGIRVNAVSPGFVQVDSTANPVTQEYAAAVSPNPLGRIGLPGDLLGAVRFLLSGDANWITGAVLDVDGGSAAGTTELPLHWAGESAAQNGTTRPQAAG</sequence>
<evidence type="ECO:0000256" key="2">
    <source>
        <dbReference type="ARBA" id="ARBA00023002"/>
    </source>
</evidence>
<dbReference type="GO" id="GO:0016491">
    <property type="term" value="F:oxidoreductase activity"/>
    <property type="evidence" value="ECO:0007669"/>
    <property type="project" value="UniProtKB-KW"/>
</dbReference>